<keyword evidence="4" id="KW-1185">Reference proteome</keyword>
<dbReference type="PANTHER" id="PTHR33780:SF3">
    <property type="entry name" value="EXPRESSED PROTEIN"/>
    <property type="match status" value="1"/>
</dbReference>
<evidence type="ECO:0000313" key="3">
    <source>
        <dbReference type="EMBL" id="GMH10115.1"/>
    </source>
</evidence>
<protein>
    <recommendedName>
        <fullName evidence="2">DUF7953 domain-containing protein</fullName>
    </recommendedName>
</protein>
<comment type="caution">
    <text evidence="3">The sequence shown here is derived from an EMBL/GenBank/DDBJ whole genome shotgun (WGS) entry which is preliminary data.</text>
</comment>
<evidence type="ECO:0000259" key="2">
    <source>
        <dbReference type="Pfam" id="PF25829"/>
    </source>
</evidence>
<evidence type="ECO:0000256" key="1">
    <source>
        <dbReference type="SAM" id="Phobius"/>
    </source>
</evidence>
<dbReference type="EMBL" id="BSYO01000009">
    <property type="protein sequence ID" value="GMH10115.1"/>
    <property type="molecule type" value="Genomic_DNA"/>
</dbReference>
<dbReference type="InterPro" id="IPR057713">
    <property type="entry name" value="DUF7953"/>
</dbReference>
<feature type="transmembrane region" description="Helical" evidence="1">
    <location>
        <begin position="169"/>
        <end position="188"/>
    </location>
</feature>
<organism evidence="3 4">
    <name type="scientific">Nepenthes gracilis</name>
    <name type="common">Slender pitcher plant</name>
    <dbReference type="NCBI Taxonomy" id="150966"/>
    <lineage>
        <taxon>Eukaryota</taxon>
        <taxon>Viridiplantae</taxon>
        <taxon>Streptophyta</taxon>
        <taxon>Embryophyta</taxon>
        <taxon>Tracheophyta</taxon>
        <taxon>Spermatophyta</taxon>
        <taxon>Magnoliopsida</taxon>
        <taxon>eudicotyledons</taxon>
        <taxon>Gunneridae</taxon>
        <taxon>Pentapetalae</taxon>
        <taxon>Caryophyllales</taxon>
        <taxon>Nepenthaceae</taxon>
        <taxon>Nepenthes</taxon>
    </lineage>
</organism>
<dbReference type="Pfam" id="PF25829">
    <property type="entry name" value="DUF7953"/>
    <property type="match status" value="1"/>
</dbReference>
<name>A0AAD3SF08_NEPGR</name>
<accession>A0AAD3SF08</accession>
<proteinExistence type="predicted"/>
<keyword evidence="1" id="KW-0812">Transmembrane</keyword>
<feature type="domain" description="DUF7953" evidence="2">
    <location>
        <begin position="32"/>
        <end position="144"/>
    </location>
</feature>
<gene>
    <name evidence="3" type="ORF">Nepgr_011956</name>
</gene>
<evidence type="ECO:0000313" key="4">
    <source>
        <dbReference type="Proteomes" id="UP001279734"/>
    </source>
</evidence>
<sequence>MWSRCSVNNSRSSAVNLLCFFTLTCFPGYILSAVVTLQSIQIYKTHEWLKAIPTVYFSCKGENKTILPDVKEANVLYNFKGEESWQPLTELLSKKCKRCGFYEQDLFKDDIFDEWELCPSDFTAPDGKYTHVKDGELNATLICPECTTLAGDTEAGDASDSRGKRIHTVIIILISIAVTIVVIVGLLLSCKYWQKRKRQQEQARFLKLFEEGDNMEDELGLEDVL</sequence>
<keyword evidence="1" id="KW-1133">Transmembrane helix</keyword>
<reference evidence="3" key="1">
    <citation type="submission" date="2023-05" db="EMBL/GenBank/DDBJ databases">
        <title>Nepenthes gracilis genome sequencing.</title>
        <authorList>
            <person name="Fukushima K."/>
        </authorList>
    </citation>
    <scope>NUCLEOTIDE SEQUENCE</scope>
    <source>
        <strain evidence="3">SING2019-196</strain>
    </source>
</reference>
<dbReference type="AlphaFoldDB" id="A0AAD3SF08"/>
<dbReference type="Proteomes" id="UP001279734">
    <property type="component" value="Unassembled WGS sequence"/>
</dbReference>
<keyword evidence="1" id="KW-0472">Membrane</keyword>
<dbReference type="PANTHER" id="PTHR33780">
    <property type="entry name" value="EXPRESSED PROTEIN"/>
    <property type="match status" value="1"/>
</dbReference>